<feature type="domain" description="YutG/PgpA" evidence="2">
    <location>
        <begin position="7"/>
        <end position="144"/>
    </location>
</feature>
<protein>
    <submittedName>
        <fullName evidence="3">Phosphatidylglycerophosphatase A</fullName>
    </submittedName>
</protein>
<dbReference type="CDD" id="cd06971">
    <property type="entry name" value="PgpA"/>
    <property type="match status" value="1"/>
</dbReference>
<dbReference type="AlphaFoldDB" id="A0A915U325"/>
<name>A0A915U325_9BACT</name>
<dbReference type="InterPro" id="IPR007686">
    <property type="entry name" value="YutG/PgpA"/>
</dbReference>
<keyword evidence="4" id="KW-1185">Reference proteome</keyword>
<dbReference type="Pfam" id="PF04608">
    <property type="entry name" value="PgpA"/>
    <property type="match status" value="1"/>
</dbReference>
<proteinExistence type="predicted"/>
<keyword evidence="1" id="KW-0812">Transmembrane</keyword>
<dbReference type="GO" id="GO:0008962">
    <property type="term" value="F:phosphatidylglycerophosphatase activity"/>
    <property type="evidence" value="ECO:0007669"/>
    <property type="project" value="InterPro"/>
</dbReference>
<evidence type="ECO:0000313" key="4">
    <source>
        <dbReference type="Proteomes" id="UP001063350"/>
    </source>
</evidence>
<dbReference type="PANTHER" id="PTHR36305:SF1">
    <property type="entry name" value="PHOSPHATIDYLGLYCEROPHOSPHATASE A"/>
    <property type="match status" value="1"/>
</dbReference>
<feature type="transmembrane region" description="Helical" evidence="1">
    <location>
        <begin position="126"/>
        <end position="149"/>
    </location>
</feature>
<dbReference type="PIRSF" id="PIRSF006162">
    <property type="entry name" value="PgpA"/>
    <property type="match status" value="1"/>
</dbReference>
<dbReference type="KEGG" id="ddu:GF1_28300"/>
<sequence length="152" mass="16062">MDRLFMFIATGAWTGYLPKAPGTWGSALGVAIWLPLRTLGLPAYLGVTGLLLIAGTIAAGAAEKIVDRGDPGLVVIDEIVGQLIALAMAPAHPLAALAGFALFRFFDILKPFPVSWLDQHIHGGLGIMLDDVMAGIYALLVLQIGLRLVSLF</sequence>
<organism evidence="3 4">
    <name type="scientific">Desulfolithobacter dissulfuricans</name>
    <dbReference type="NCBI Taxonomy" id="2795293"/>
    <lineage>
        <taxon>Bacteria</taxon>
        <taxon>Pseudomonadati</taxon>
        <taxon>Thermodesulfobacteriota</taxon>
        <taxon>Desulfobulbia</taxon>
        <taxon>Desulfobulbales</taxon>
        <taxon>Desulfobulbaceae</taxon>
        <taxon>Desulfolithobacter</taxon>
    </lineage>
</organism>
<keyword evidence="1" id="KW-0472">Membrane</keyword>
<feature type="transmembrane region" description="Helical" evidence="1">
    <location>
        <begin position="43"/>
        <end position="62"/>
    </location>
</feature>
<dbReference type="GO" id="GO:0006629">
    <property type="term" value="P:lipid metabolic process"/>
    <property type="evidence" value="ECO:0007669"/>
    <property type="project" value="InterPro"/>
</dbReference>
<dbReference type="RefSeq" id="WP_267927183.1">
    <property type="nucleotide sequence ID" value="NZ_AP024233.1"/>
</dbReference>
<evidence type="ECO:0000256" key="1">
    <source>
        <dbReference type="SAM" id="Phobius"/>
    </source>
</evidence>
<keyword evidence="1" id="KW-1133">Transmembrane helix</keyword>
<dbReference type="Proteomes" id="UP001063350">
    <property type="component" value="Chromosome"/>
</dbReference>
<gene>
    <name evidence="3" type="ORF">GF1_28300</name>
</gene>
<dbReference type="EMBL" id="AP024233">
    <property type="protein sequence ID" value="BCO10454.1"/>
    <property type="molecule type" value="Genomic_DNA"/>
</dbReference>
<evidence type="ECO:0000259" key="2">
    <source>
        <dbReference type="Pfam" id="PF04608"/>
    </source>
</evidence>
<reference evidence="3" key="1">
    <citation type="submission" date="2020-12" db="EMBL/GenBank/DDBJ databases">
        <title>Desulfobium dissulfuricans gen. nov., sp. nov., a novel mesophilic, sulfate-reducing bacterium isolated from a deep-sea hydrothermal vent.</title>
        <authorList>
            <person name="Hashimoto Y."/>
            <person name="Tame A."/>
            <person name="Sawayama S."/>
            <person name="Miyazaki J."/>
            <person name="Takai K."/>
            <person name="Nakagawa S."/>
        </authorList>
    </citation>
    <scope>NUCLEOTIDE SEQUENCE</scope>
    <source>
        <strain evidence="3">GF1</strain>
    </source>
</reference>
<dbReference type="SUPFAM" id="SSF101307">
    <property type="entry name" value="YutG-like"/>
    <property type="match status" value="1"/>
</dbReference>
<accession>A0A915U325</accession>
<dbReference type="InterPro" id="IPR036681">
    <property type="entry name" value="PgpA-like_sf"/>
</dbReference>
<evidence type="ECO:0000313" key="3">
    <source>
        <dbReference type="EMBL" id="BCO10454.1"/>
    </source>
</evidence>
<dbReference type="PANTHER" id="PTHR36305">
    <property type="entry name" value="PHOSPHATIDYLGLYCEROPHOSPHATASE A"/>
    <property type="match status" value="1"/>
</dbReference>
<dbReference type="InterPro" id="IPR026037">
    <property type="entry name" value="PgpA"/>
</dbReference>
<feature type="transmembrane region" description="Helical" evidence="1">
    <location>
        <begin position="83"/>
        <end position="106"/>
    </location>
</feature>